<organism evidence="2 3">
    <name type="scientific">Candidatus Thiodiazotropha taylori</name>
    <dbReference type="NCBI Taxonomy" id="2792791"/>
    <lineage>
        <taxon>Bacteria</taxon>
        <taxon>Pseudomonadati</taxon>
        <taxon>Pseudomonadota</taxon>
        <taxon>Gammaproteobacteria</taxon>
        <taxon>Chromatiales</taxon>
        <taxon>Sedimenticolaceae</taxon>
        <taxon>Candidatus Thiodiazotropha</taxon>
    </lineage>
</organism>
<evidence type="ECO:0000313" key="2">
    <source>
        <dbReference type="EMBL" id="MCG7949181.1"/>
    </source>
</evidence>
<accession>A0A9E4N829</accession>
<dbReference type="Gene3D" id="3.40.50.300">
    <property type="entry name" value="P-loop containing nucleotide triphosphate hydrolases"/>
    <property type="match status" value="1"/>
</dbReference>
<dbReference type="InterPro" id="IPR049945">
    <property type="entry name" value="AAA_22"/>
</dbReference>
<gene>
    <name evidence="2" type="ORF">JAZ07_22820</name>
</gene>
<protein>
    <submittedName>
        <fullName evidence="2">ATP-binding protein</fullName>
    </submittedName>
</protein>
<keyword evidence="2" id="KW-0547">Nucleotide-binding</keyword>
<reference evidence="2" key="1">
    <citation type="journal article" date="2021" name="Proc. Natl. Acad. Sci. U.S.A.">
        <title>Global biogeography of chemosynthetic symbionts reveals both localized and globally distributed symbiont groups. .</title>
        <authorList>
            <person name="Osvatic J.T."/>
            <person name="Wilkins L.G.E."/>
            <person name="Leibrecht L."/>
            <person name="Leray M."/>
            <person name="Zauner S."/>
            <person name="Polzin J."/>
            <person name="Camacho Y."/>
            <person name="Gros O."/>
            <person name="van Gils J.A."/>
            <person name="Eisen J.A."/>
            <person name="Petersen J.M."/>
            <person name="Yuen B."/>
        </authorList>
    </citation>
    <scope>NUCLEOTIDE SEQUENCE</scope>
    <source>
        <strain evidence="2">MAGclacostrist064TRANS</strain>
    </source>
</reference>
<dbReference type="GO" id="GO:0005524">
    <property type="term" value="F:ATP binding"/>
    <property type="evidence" value="ECO:0007669"/>
    <property type="project" value="UniProtKB-KW"/>
</dbReference>
<evidence type="ECO:0000259" key="1">
    <source>
        <dbReference type="Pfam" id="PF13401"/>
    </source>
</evidence>
<keyword evidence="2" id="KW-0067">ATP-binding</keyword>
<dbReference type="GO" id="GO:0016887">
    <property type="term" value="F:ATP hydrolysis activity"/>
    <property type="evidence" value="ECO:0007669"/>
    <property type="project" value="InterPro"/>
</dbReference>
<feature type="domain" description="ORC1/DEAH AAA+ ATPase" evidence="1">
    <location>
        <begin position="44"/>
        <end position="177"/>
    </location>
</feature>
<evidence type="ECO:0000313" key="3">
    <source>
        <dbReference type="Proteomes" id="UP000886667"/>
    </source>
</evidence>
<sequence>MVNQETDYYAHPMFHVSKVELNTLAMEMLKNNLTEILWNDGTGGLLHGAARVGKTESLRILSRHLETRGGVPIPNHYLLVPPRDKGTVMSILRNICFSLDLREASRDRADHLADRIVHYFADTAEEAGCNDILYIVDEFQRLRLSQLEVFVELQDKCLLLGVNLIVLFVGCEPECWEIVEAIERPENSHIRGRLFMEGIEMKGLTTHKEVNYCLSQIDGLHYPADGPSYAEFFTHKRWKISALSHDIWGIYKEDFKRTYHIDSWPMKYFMRTLKLLLTDFIPKYGIEECGDDMIRSAIKHSRLVPSLTRKVH</sequence>
<dbReference type="SUPFAM" id="SSF52540">
    <property type="entry name" value="P-loop containing nucleoside triphosphate hydrolases"/>
    <property type="match status" value="1"/>
</dbReference>
<proteinExistence type="predicted"/>
<name>A0A9E4N829_9GAMM</name>
<dbReference type="Proteomes" id="UP000886667">
    <property type="component" value="Unassembled WGS sequence"/>
</dbReference>
<dbReference type="InterPro" id="IPR027417">
    <property type="entry name" value="P-loop_NTPase"/>
</dbReference>
<dbReference type="Pfam" id="PF13401">
    <property type="entry name" value="AAA_22"/>
    <property type="match status" value="1"/>
</dbReference>
<comment type="caution">
    <text evidence="2">The sequence shown here is derived from an EMBL/GenBank/DDBJ whole genome shotgun (WGS) entry which is preliminary data.</text>
</comment>
<dbReference type="EMBL" id="JAEPCM010000858">
    <property type="protein sequence ID" value="MCG7949181.1"/>
    <property type="molecule type" value="Genomic_DNA"/>
</dbReference>
<dbReference type="AlphaFoldDB" id="A0A9E4N829"/>